<organism evidence="1 2">
    <name type="scientific">Triparma columacea</name>
    <dbReference type="NCBI Taxonomy" id="722753"/>
    <lineage>
        <taxon>Eukaryota</taxon>
        <taxon>Sar</taxon>
        <taxon>Stramenopiles</taxon>
        <taxon>Ochrophyta</taxon>
        <taxon>Bolidophyceae</taxon>
        <taxon>Parmales</taxon>
        <taxon>Triparmaceae</taxon>
        <taxon>Triparma</taxon>
    </lineage>
</organism>
<dbReference type="AlphaFoldDB" id="A0A9W7GCM1"/>
<comment type="caution">
    <text evidence="1">The sequence shown here is derived from an EMBL/GenBank/DDBJ whole genome shotgun (WGS) entry which is preliminary data.</text>
</comment>
<dbReference type="Proteomes" id="UP001165065">
    <property type="component" value="Unassembled WGS sequence"/>
</dbReference>
<evidence type="ECO:0000313" key="2">
    <source>
        <dbReference type="Proteomes" id="UP001165065"/>
    </source>
</evidence>
<dbReference type="OrthoDB" id="10671647at2759"/>
<dbReference type="EMBL" id="BRYA01000124">
    <property type="protein sequence ID" value="GMI40273.1"/>
    <property type="molecule type" value="Genomic_DNA"/>
</dbReference>
<evidence type="ECO:0000313" key="1">
    <source>
        <dbReference type="EMBL" id="GMI40273.1"/>
    </source>
</evidence>
<name>A0A9W7GCM1_9STRA</name>
<proteinExistence type="predicted"/>
<keyword evidence="2" id="KW-1185">Reference proteome</keyword>
<reference evidence="2" key="1">
    <citation type="journal article" date="2023" name="Commun. Biol.">
        <title>Genome analysis of Parmales, the sister group of diatoms, reveals the evolutionary specialization of diatoms from phago-mixotrophs to photoautotrophs.</title>
        <authorList>
            <person name="Ban H."/>
            <person name="Sato S."/>
            <person name="Yoshikawa S."/>
            <person name="Yamada K."/>
            <person name="Nakamura Y."/>
            <person name="Ichinomiya M."/>
            <person name="Sato N."/>
            <person name="Blanc-Mathieu R."/>
            <person name="Endo H."/>
            <person name="Kuwata A."/>
            <person name="Ogata H."/>
        </authorList>
    </citation>
    <scope>NUCLEOTIDE SEQUENCE [LARGE SCALE GENOMIC DNA]</scope>
</reference>
<gene>
    <name evidence="1" type="ORF">TrCOL_g58</name>
</gene>
<protein>
    <submittedName>
        <fullName evidence="1">Uncharacterized protein</fullName>
    </submittedName>
</protein>
<accession>A0A9W7GCM1</accession>
<sequence>MPLASLPDDCLFIVSSYLSSPDLLLGFSPTCKACRWAALPSAALAAALPFASVPLHRRASLVVRGEIAREESAALSPVPKARGAHKLSDFAFLVALDEGRAWEEAKKEGREARLNYVEVSAEIGSGSIFTGIKVPIPPAVGPDLWPQVEYGDDSHEYGGVHIVVVDKATGQARKLMDGPHVLEYCGVAIMYKYSDMPGQEYGAASVKPSMVTFNPGCEGGPTGADQEVIVTFFIDLGDSQRWSEMLDEREYIPPVLAGMFRSVELPAALDEAVDATVPFAHGMSDEASREAYGQLAREESAVLSAPAVFSWSGNRPADPPLPTVPKRELAGFAFLVAFDEGRTWEKVKEEGGEAQLRFVEATAEVTAESLSFATIALSVPPAAGPAVWSCEGAECSGVHVVVVDRRTGRARKLVDAPHAEDKGTYFMDMPGQECSAVETSVCMSAHDPSEAVHPEYGRSGLDPPKGADQELVLCFDVSTGGGDSYALGEEGIARALAGMFA</sequence>